<protein>
    <submittedName>
        <fullName evidence="2">Uncharacterized protein</fullName>
    </submittedName>
</protein>
<dbReference type="AlphaFoldDB" id="A0AAN9UUE6"/>
<feature type="region of interest" description="Disordered" evidence="1">
    <location>
        <begin position="35"/>
        <end position="111"/>
    </location>
</feature>
<evidence type="ECO:0000256" key="1">
    <source>
        <dbReference type="SAM" id="MobiDB-lite"/>
    </source>
</evidence>
<gene>
    <name evidence="2" type="ORF">SLS62_004489</name>
</gene>
<accession>A0AAN9UUE6</accession>
<reference evidence="2 3" key="1">
    <citation type="submission" date="2024-02" db="EMBL/GenBank/DDBJ databases">
        <title>De novo assembly and annotation of 12 fungi associated with fruit tree decline syndrome in Ontario, Canada.</title>
        <authorList>
            <person name="Sulman M."/>
            <person name="Ellouze W."/>
            <person name="Ilyukhin E."/>
        </authorList>
    </citation>
    <scope>NUCLEOTIDE SEQUENCE [LARGE SCALE GENOMIC DNA]</scope>
    <source>
        <strain evidence="2 3">M11/M66-122</strain>
    </source>
</reference>
<name>A0AAN9UUE6_9PEZI</name>
<evidence type="ECO:0000313" key="3">
    <source>
        <dbReference type="Proteomes" id="UP001320420"/>
    </source>
</evidence>
<organism evidence="2 3">
    <name type="scientific">Diatrype stigma</name>
    <dbReference type="NCBI Taxonomy" id="117547"/>
    <lineage>
        <taxon>Eukaryota</taxon>
        <taxon>Fungi</taxon>
        <taxon>Dikarya</taxon>
        <taxon>Ascomycota</taxon>
        <taxon>Pezizomycotina</taxon>
        <taxon>Sordariomycetes</taxon>
        <taxon>Xylariomycetidae</taxon>
        <taxon>Xylariales</taxon>
        <taxon>Diatrypaceae</taxon>
        <taxon>Diatrype</taxon>
    </lineage>
</organism>
<dbReference type="EMBL" id="JAKJXP020000027">
    <property type="protein sequence ID" value="KAK7753631.1"/>
    <property type="molecule type" value="Genomic_DNA"/>
</dbReference>
<feature type="compositionally biased region" description="Basic and acidic residues" evidence="1">
    <location>
        <begin position="62"/>
        <end position="72"/>
    </location>
</feature>
<proteinExistence type="predicted"/>
<comment type="caution">
    <text evidence="2">The sequence shown here is derived from an EMBL/GenBank/DDBJ whole genome shotgun (WGS) entry which is preliminary data.</text>
</comment>
<sequence length="455" mass="50870">MSSKQQPTRAVPNNRLIRLGDLEFDLVTRQEVWAKAPKDLVDDPDLNDPAAPDVSTLPISAIEEHPVSERLPGKPVVNLPSRGQPAPGASQEPSSSEGRLETDTGTGPLPILPVLRWEPHKAITDAKDMQYYVDIMRSIKRHLIAESETDIQETEEAYKGALLGVEQVVPVDHRRRQVFVAVLRHSIGNFPKLCNPTIAAGNAASKRLAGVIKHQASDRFGPDYRIHVSDINSAISDFCKIAYPYPQTGEANKTTRFKFVCFNNFAFHLASQKLLTSLDLPQRAIDAMMGKGELSNLPAYNHESVFVVSRWLTTPLGDRLLGEKGSETRAQLPEIYTAFVEYQAKYISLVEHDNREEFRLHKIAVKAAQAKLERLEPRLKAVEAETKRFEDVLEFALGQVQKGNNGPGNIWKQIADKCEIAGKAPENERPRLLADLVRITEDCKPLVPKEIMWNN</sequence>
<dbReference type="Proteomes" id="UP001320420">
    <property type="component" value="Unassembled WGS sequence"/>
</dbReference>
<evidence type="ECO:0000313" key="2">
    <source>
        <dbReference type="EMBL" id="KAK7753631.1"/>
    </source>
</evidence>
<keyword evidence="3" id="KW-1185">Reference proteome</keyword>